<evidence type="ECO:0000313" key="10">
    <source>
        <dbReference type="EMBL" id="MBB5888074.1"/>
    </source>
</evidence>
<keyword evidence="11" id="KW-1185">Reference proteome</keyword>
<feature type="transmembrane region" description="Helical" evidence="8">
    <location>
        <begin position="407"/>
        <end position="429"/>
    </location>
</feature>
<gene>
    <name evidence="10" type="ORF">HNQ37_000964</name>
</gene>
<evidence type="ECO:0000256" key="5">
    <source>
        <dbReference type="ARBA" id="ARBA00022692"/>
    </source>
</evidence>
<feature type="domain" description="Major facilitator superfamily (MFS) profile" evidence="9">
    <location>
        <begin position="17"/>
        <end position="475"/>
    </location>
</feature>
<reference evidence="10 11" key="1">
    <citation type="submission" date="2020-08" db="EMBL/GenBank/DDBJ databases">
        <title>Genomic Encyclopedia of Type Strains, Phase IV (KMG-IV): sequencing the most valuable type-strain genomes for metagenomic binning, comparative biology and taxonomic classification.</title>
        <authorList>
            <person name="Goeker M."/>
        </authorList>
    </citation>
    <scope>NUCLEOTIDE SEQUENCE [LARGE SCALE GENOMIC DNA]</scope>
    <source>
        <strain evidence="10 11">DSM 14925</strain>
    </source>
</reference>
<comment type="subcellular location">
    <subcellularLocation>
        <location evidence="1">Cell membrane</location>
        <topology evidence="1">Multi-pass membrane protein</topology>
    </subcellularLocation>
</comment>
<dbReference type="SUPFAM" id="SSF103473">
    <property type="entry name" value="MFS general substrate transporter"/>
    <property type="match status" value="1"/>
</dbReference>
<dbReference type="PANTHER" id="PTHR42718:SF9">
    <property type="entry name" value="MAJOR FACILITATOR SUPERFAMILY MULTIDRUG TRANSPORTER MFSC"/>
    <property type="match status" value="1"/>
</dbReference>
<evidence type="ECO:0000256" key="7">
    <source>
        <dbReference type="ARBA" id="ARBA00023136"/>
    </source>
</evidence>
<dbReference type="InterPro" id="IPR004638">
    <property type="entry name" value="EmrB-like"/>
</dbReference>
<keyword evidence="4" id="KW-1003">Cell membrane</keyword>
<evidence type="ECO:0000256" key="2">
    <source>
        <dbReference type="ARBA" id="ARBA00008537"/>
    </source>
</evidence>
<evidence type="ECO:0000256" key="6">
    <source>
        <dbReference type="ARBA" id="ARBA00022989"/>
    </source>
</evidence>
<evidence type="ECO:0000256" key="3">
    <source>
        <dbReference type="ARBA" id="ARBA00022448"/>
    </source>
</evidence>
<feature type="transmembrane region" description="Helical" evidence="8">
    <location>
        <begin position="449"/>
        <end position="470"/>
    </location>
</feature>
<dbReference type="PANTHER" id="PTHR42718">
    <property type="entry name" value="MAJOR FACILITATOR SUPERFAMILY MULTIDRUG TRANSPORTER MFSC"/>
    <property type="match status" value="1"/>
</dbReference>
<organism evidence="10 11">
    <name type="scientific">Lactovum miscens</name>
    <dbReference type="NCBI Taxonomy" id="190387"/>
    <lineage>
        <taxon>Bacteria</taxon>
        <taxon>Bacillati</taxon>
        <taxon>Bacillota</taxon>
        <taxon>Bacilli</taxon>
        <taxon>Lactobacillales</taxon>
        <taxon>Streptococcaceae</taxon>
        <taxon>Lactovum</taxon>
    </lineage>
</organism>
<dbReference type="PROSITE" id="PS50850">
    <property type="entry name" value="MFS"/>
    <property type="match status" value="1"/>
</dbReference>
<keyword evidence="7 8" id="KW-0472">Membrane</keyword>
<evidence type="ECO:0000313" key="11">
    <source>
        <dbReference type="Proteomes" id="UP000562464"/>
    </source>
</evidence>
<dbReference type="GO" id="GO:0005886">
    <property type="term" value="C:plasma membrane"/>
    <property type="evidence" value="ECO:0007669"/>
    <property type="project" value="UniProtKB-SubCell"/>
</dbReference>
<sequence>MTKKVKQEKLPKELTRIAWILVIGAIPAMLDSTMVNIAINKLQLDLNTSLNMIQWAITGYTLALAAAVPITGYLMNHFDGKKIFAICVALFGAGSVLSGFAWNVDAFILSRMVQGFFGGILVTCLTTLLFAVTPKDKIGQLMAVVGTPMILGPILGPVIGGFIVQYLNWHWIFFVNIPIVIIAVILIWHYLPKMTPLNPTSKLDWIGTLILITFSSSFMYGIIKGSEATHFFESHGMWLFCGVSLICLVAYIIYDLLRKHNTVMPLKFFESRNFTAANIGIFLNGLAVNGAMLLLPLYFQNVRNFTVVEAGMILIPQGLGMLITRPLAGKFIDKVGARPVVLASIAVSLIGSVPLIWWGSSTNIWWIVLILFIRGLGIGGVFMPLMTDVYIGIEPKDVPGAGVANRMIQNVGSSFGSAVMSAIVTGIVLNYMTSHTSVNAANLAKITGYQTGFLVSCIALAVIAIPALFLTSKHQKSKIS</sequence>
<feature type="transmembrane region" description="Helical" evidence="8">
    <location>
        <begin position="108"/>
        <end position="132"/>
    </location>
</feature>
<feature type="transmembrane region" description="Helical" evidence="8">
    <location>
        <begin position="203"/>
        <end position="223"/>
    </location>
</feature>
<evidence type="ECO:0000259" key="9">
    <source>
        <dbReference type="PROSITE" id="PS50850"/>
    </source>
</evidence>
<dbReference type="InterPro" id="IPR020846">
    <property type="entry name" value="MFS_dom"/>
</dbReference>
<dbReference type="Pfam" id="PF07690">
    <property type="entry name" value="MFS_1"/>
    <property type="match status" value="1"/>
</dbReference>
<evidence type="ECO:0000256" key="8">
    <source>
        <dbReference type="SAM" id="Phobius"/>
    </source>
</evidence>
<dbReference type="EMBL" id="JACHHV010000013">
    <property type="protein sequence ID" value="MBB5888074.1"/>
    <property type="molecule type" value="Genomic_DNA"/>
</dbReference>
<feature type="transmembrane region" description="Helical" evidence="8">
    <location>
        <begin position="340"/>
        <end position="358"/>
    </location>
</feature>
<dbReference type="GO" id="GO:0022857">
    <property type="term" value="F:transmembrane transporter activity"/>
    <property type="evidence" value="ECO:0007669"/>
    <property type="project" value="InterPro"/>
</dbReference>
<feature type="transmembrane region" description="Helical" evidence="8">
    <location>
        <begin position="305"/>
        <end position="328"/>
    </location>
</feature>
<accession>A0A841C6V7</accession>
<proteinExistence type="inferred from homology"/>
<dbReference type="Proteomes" id="UP000562464">
    <property type="component" value="Unassembled WGS sequence"/>
</dbReference>
<feature type="transmembrane region" description="Helical" evidence="8">
    <location>
        <begin position="141"/>
        <end position="163"/>
    </location>
</feature>
<keyword evidence="3" id="KW-0813">Transport</keyword>
<feature type="transmembrane region" description="Helical" evidence="8">
    <location>
        <begin position="20"/>
        <end position="40"/>
    </location>
</feature>
<dbReference type="CDD" id="cd17503">
    <property type="entry name" value="MFS_LmrB_MDR_like"/>
    <property type="match status" value="1"/>
</dbReference>
<feature type="transmembrane region" description="Helical" evidence="8">
    <location>
        <begin position="235"/>
        <end position="254"/>
    </location>
</feature>
<feature type="transmembrane region" description="Helical" evidence="8">
    <location>
        <begin position="83"/>
        <end position="102"/>
    </location>
</feature>
<keyword evidence="6 8" id="KW-1133">Transmembrane helix</keyword>
<dbReference type="AlphaFoldDB" id="A0A841C6V7"/>
<comment type="similarity">
    <text evidence="2">Belongs to the major facilitator superfamily. EmrB family.</text>
</comment>
<dbReference type="Gene3D" id="1.20.1250.20">
    <property type="entry name" value="MFS general substrate transporter like domains"/>
    <property type="match status" value="2"/>
</dbReference>
<feature type="transmembrane region" description="Helical" evidence="8">
    <location>
        <begin position="52"/>
        <end position="76"/>
    </location>
</feature>
<evidence type="ECO:0000256" key="4">
    <source>
        <dbReference type="ARBA" id="ARBA00022475"/>
    </source>
</evidence>
<feature type="transmembrane region" description="Helical" evidence="8">
    <location>
        <begin position="169"/>
        <end position="191"/>
    </location>
</feature>
<keyword evidence="5 8" id="KW-0812">Transmembrane</keyword>
<dbReference type="RefSeq" id="WP_183539785.1">
    <property type="nucleotide sequence ID" value="NZ_DASWOY010000029.1"/>
</dbReference>
<dbReference type="InterPro" id="IPR036259">
    <property type="entry name" value="MFS_trans_sf"/>
</dbReference>
<dbReference type="InterPro" id="IPR011701">
    <property type="entry name" value="MFS"/>
</dbReference>
<evidence type="ECO:0000256" key="1">
    <source>
        <dbReference type="ARBA" id="ARBA00004651"/>
    </source>
</evidence>
<feature type="transmembrane region" description="Helical" evidence="8">
    <location>
        <begin position="364"/>
        <end position="386"/>
    </location>
</feature>
<feature type="transmembrane region" description="Helical" evidence="8">
    <location>
        <begin position="275"/>
        <end position="299"/>
    </location>
</feature>
<protein>
    <submittedName>
        <fullName evidence="10">EmrB/QacA subfamily drug resistance transporter</fullName>
    </submittedName>
</protein>
<name>A0A841C6V7_9LACT</name>
<comment type="caution">
    <text evidence="10">The sequence shown here is derived from an EMBL/GenBank/DDBJ whole genome shotgun (WGS) entry which is preliminary data.</text>
</comment>
<dbReference type="NCBIfam" id="TIGR00711">
    <property type="entry name" value="efflux_EmrB"/>
    <property type="match status" value="1"/>
</dbReference>